<feature type="domain" description="HNH nuclease" evidence="1">
    <location>
        <begin position="5"/>
        <end position="56"/>
    </location>
</feature>
<dbReference type="GO" id="GO:0003677">
    <property type="term" value="F:DNA binding"/>
    <property type="evidence" value="ECO:0007669"/>
    <property type="project" value="InterPro"/>
</dbReference>
<organism evidence="2">
    <name type="scientific">Klebsiella phage Phi_KR1</name>
    <dbReference type="NCBI Taxonomy" id="3240396"/>
    <lineage>
        <taxon>Viruses</taxon>
        <taxon>Duplodnaviria</taxon>
        <taxon>Heunggongvirae</taxon>
        <taxon>Uroviricota</taxon>
        <taxon>Caudoviricetes</taxon>
    </lineage>
</organism>
<name>A0AB39U0J8_9CAUD</name>
<dbReference type="EMBL" id="PP442063">
    <property type="protein sequence ID" value="XDQ96326.1"/>
    <property type="molecule type" value="Genomic_DNA"/>
</dbReference>
<sequence length="233" mass="27348">MKYSEIYDSLVKRGLERGLNKKKLDYYTEKHHIIPKCMGGVNNSSNYVLLTPREHFVAHQLLVKMYKDTKYFYKLVRALNAMSMFNDKYSRPNAKEYEWIRTLCYNANKLTNAGRKHKPETLRLFSEQRKGSKNPMYGRKGELSPSFGKIRSKESNDKIWLNRDRNISQKAKDNISKGKRKSPIWKSPMYDDLHKLYLSHPVGSCAFKTKAIALGYPNTSYSRLIQEFKEITQ</sequence>
<gene>
    <name evidence="2" type="ORF">JOKLHMMP_00153</name>
</gene>
<dbReference type="InterPro" id="IPR003615">
    <property type="entry name" value="HNH_nuc"/>
</dbReference>
<protein>
    <recommendedName>
        <fullName evidence="1">HNH nuclease domain-containing protein</fullName>
    </recommendedName>
</protein>
<evidence type="ECO:0000313" key="2">
    <source>
        <dbReference type="EMBL" id="XDQ96326.1"/>
    </source>
</evidence>
<proteinExistence type="predicted"/>
<reference evidence="2" key="1">
    <citation type="submission" date="2024-03" db="EMBL/GenBank/DDBJ databases">
        <title>A Strategy of Expanding the Host Range of Bacteriophages and Delaying Bacteriophage Resistance: A Bacteriophage Cocktail Treatment Approach in Klebsiella pneumoniae.</title>
        <authorList>
            <person name="Chen H."/>
        </authorList>
    </citation>
    <scope>NUCLEOTIDE SEQUENCE</scope>
</reference>
<evidence type="ECO:0000259" key="1">
    <source>
        <dbReference type="SMART" id="SM00507"/>
    </source>
</evidence>
<dbReference type="SMART" id="SM00507">
    <property type="entry name" value="HNHc"/>
    <property type="match status" value="1"/>
</dbReference>
<dbReference type="InterPro" id="IPR003611">
    <property type="entry name" value="NUMOD3"/>
</dbReference>
<dbReference type="CDD" id="cd00085">
    <property type="entry name" value="HNHc"/>
    <property type="match status" value="1"/>
</dbReference>
<dbReference type="Pfam" id="PF07460">
    <property type="entry name" value="NUMOD3"/>
    <property type="match status" value="1"/>
</dbReference>
<accession>A0AB39U0J8</accession>